<dbReference type="PANTHER" id="PTHR43238">
    <property type="entry name" value="GDP-L-FUCOSE SYNTHASE"/>
    <property type="match status" value="1"/>
</dbReference>
<dbReference type="HAMAP" id="MF_00956">
    <property type="entry name" value="GDP_fucose_synth"/>
    <property type="match status" value="1"/>
</dbReference>
<dbReference type="Pfam" id="PF01370">
    <property type="entry name" value="Epimerase"/>
    <property type="match status" value="1"/>
</dbReference>
<keyword evidence="5" id="KW-0560">Oxidoreductase</keyword>
<evidence type="ECO:0000256" key="4">
    <source>
        <dbReference type="ARBA" id="ARBA00022857"/>
    </source>
</evidence>
<dbReference type="EMBL" id="MCFG01000001">
    <property type="protein sequence ID" value="ORX88251.1"/>
    <property type="molecule type" value="Genomic_DNA"/>
</dbReference>
<evidence type="ECO:0000256" key="3">
    <source>
        <dbReference type="ARBA" id="ARBA00012371"/>
    </source>
</evidence>
<dbReference type="STRING" id="1754192.A0A1Y1XR54"/>
<dbReference type="InterPro" id="IPR036291">
    <property type="entry name" value="NAD(P)-bd_dom_sf"/>
</dbReference>
<comment type="similarity">
    <text evidence="2">Belongs to the NAD(P)-dependent epimerase/dehydratase family. Fucose synthase subfamily.</text>
</comment>
<feature type="domain" description="NAD-dependent epimerase/dehydratase" evidence="7">
    <location>
        <begin position="7"/>
        <end position="240"/>
    </location>
</feature>
<dbReference type="OrthoDB" id="202470at2759"/>
<reference evidence="8 9" key="1">
    <citation type="submission" date="2016-08" db="EMBL/GenBank/DDBJ databases">
        <title>A Parts List for Fungal Cellulosomes Revealed by Comparative Genomics.</title>
        <authorList>
            <consortium name="DOE Joint Genome Institute"/>
            <person name="Haitjema C.H."/>
            <person name="Gilmore S.P."/>
            <person name="Henske J.K."/>
            <person name="Solomon K.V."/>
            <person name="De Groot R."/>
            <person name="Kuo A."/>
            <person name="Mondo S.J."/>
            <person name="Salamov A.A."/>
            <person name="Labutti K."/>
            <person name="Zhao Z."/>
            <person name="Chiniquy J."/>
            <person name="Barry K."/>
            <person name="Brewer H.M."/>
            <person name="Purvine S.O."/>
            <person name="Wright A.T."/>
            <person name="Boxma B."/>
            <person name="Van Alen T."/>
            <person name="Hackstein J.H."/>
            <person name="Baker S.E."/>
            <person name="Grigoriev I.V."/>
            <person name="O'Malley M.A."/>
        </authorList>
    </citation>
    <scope>NUCLEOTIDE SEQUENCE [LARGE SCALE GENOMIC DNA]</scope>
    <source>
        <strain evidence="8 9">S4</strain>
    </source>
</reference>
<evidence type="ECO:0000259" key="7">
    <source>
        <dbReference type="Pfam" id="PF01370"/>
    </source>
</evidence>
<gene>
    <name evidence="8" type="ORF">BCR32DRAFT_227394</name>
</gene>
<dbReference type="InterPro" id="IPR001509">
    <property type="entry name" value="Epimerase_deHydtase"/>
</dbReference>
<keyword evidence="4" id="KW-0521">NADP</keyword>
<evidence type="ECO:0000256" key="5">
    <source>
        <dbReference type="ARBA" id="ARBA00023002"/>
    </source>
</evidence>
<comment type="caution">
    <text evidence="8">The sequence shown here is derived from an EMBL/GenBank/DDBJ whole genome shotgun (WGS) entry which is preliminary data.</text>
</comment>
<dbReference type="Gene3D" id="3.40.50.720">
    <property type="entry name" value="NAD(P)-binding Rossmann-like Domain"/>
    <property type="match status" value="1"/>
</dbReference>
<dbReference type="Proteomes" id="UP000193944">
    <property type="component" value="Unassembled WGS sequence"/>
</dbReference>
<comment type="pathway">
    <text evidence="1">Nucleotide-sugar biosynthesis; GDP-L-fucose biosynthesis via de novo pathway; GDP-L-fucose from GDP-alpha-D-mannose: step 2/2.</text>
</comment>
<sequence length="321" mass="36880">MANEQVVLVTGGTGLVGDAVRYILENSPEACYQKKENEKWVFLSSKDCDLRDAQATKNLFEKYKPTYVIHLAAVVGGLFKNMKYKLDLYRDNMLINDNVLFYSKEYKVQKVISCLSTCIFPDKTTYPIDETMVHNGPPHNSNFGYAYSKRMIDIQNKAYHEQYGCNFTSIVPCNIFGENDAYHLEDSHVIPGLIHKCYLAKKNNTPFIVSGSGKPLRQFIYSRDLAKLIIWTLREYNEIEPIILAVTEEITIKQVADAIVKYVGFEGEYKFDPSKADGQYKKTATNAKLMRLNPTFKFTDFDTAIKNSVEWFINNYDTCRK</sequence>
<dbReference type="SUPFAM" id="SSF51735">
    <property type="entry name" value="NAD(P)-binding Rossmann-fold domains"/>
    <property type="match status" value="1"/>
</dbReference>
<protein>
    <recommendedName>
        <fullName evidence="3">GDP-L-fucose synthase</fullName>
        <ecNumber evidence="3">1.1.1.271</ecNumber>
    </recommendedName>
</protein>
<dbReference type="GO" id="GO:0042351">
    <property type="term" value="P:'de novo' GDP-L-fucose biosynthetic process"/>
    <property type="evidence" value="ECO:0007669"/>
    <property type="project" value="UniProtKB-UniPathway"/>
</dbReference>
<dbReference type="PANTHER" id="PTHR43238:SF1">
    <property type="entry name" value="GDP-L-FUCOSE SYNTHASE"/>
    <property type="match status" value="1"/>
</dbReference>
<dbReference type="EC" id="1.1.1.271" evidence="3"/>
<evidence type="ECO:0000313" key="8">
    <source>
        <dbReference type="EMBL" id="ORX88251.1"/>
    </source>
</evidence>
<dbReference type="InterPro" id="IPR028614">
    <property type="entry name" value="GDP_fucose/colitose_synth"/>
</dbReference>
<dbReference type="UniPathway" id="UPA00128">
    <property type="reaction ID" value="UER00191"/>
</dbReference>
<evidence type="ECO:0000256" key="1">
    <source>
        <dbReference type="ARBA" id="ARBA00004883"/>
    </source>
</evidence>
<evidence type="ECO:0000256" key="6">
    <source>
        <dbReference type="ARBA" id="ARBA00023235"/>
    </source>
</evidence>
<dbReference type="GO" id="GO:0050577">
    <property type="term" value="F:GDP-L-fucose synthase activity"/>
    <property type="evidence" value="ECO:0007669"/>
    <property type="project" value="UniProtKB-EC"/>
</dbReference>
<dbReference type="AlphaFoldDB" id="A0A1Y1XR54"/>
<proteinExistence type="inferred from homology"/>
<dbReference type="Gene3D" id="3.90.25.10">
    <property type="entry name" value="UDP-galactose 4-epimerase, domain 1"/>
    <property type="match status" value="1"/>
</dbReference>
<evidence type="ECO:0000313" key="9">
    <source>
        <dbReference type="Proteomes" id="UP000193944"/>
    </source>
</evidence>
<accession>A0A1Y1XR54</accession>
<organism evidence="8 9">
    <name type="scientific">Anaeromyces robustus</name>
    <dbReference type="NCBI Taxonomy" id="1754192"/>
    <lineage>
        <taxon>Eukaryota</taxon>
        <taxon>Fungi</taxon>
        <taxon>Fungi incertae sedis</taxon>
        <taxon>Chytridiomycota</taxon>
        <taxon>Chytridiomycota incertae sedis</taxon>
        <taxon>Neocallimastigomycetes</taxon>
        <taxon>Neocallimastigales</taxon>
        <taxon>Neocallimastigaceae</taxon>
        <taxon>Anaeromyces</taxon>
    </lineage>
</organism>
<name>A0A1Y1XR54_9FUNG</name>
<reference evidence="8 9" key="2">
    <citation type="submission" date="2016-08" db="EMBL/GenBank/DDBJ databases">
        <title>Pervasive Adenine N6-methylation of Active Genes in Fungi.</title>
        <authorList>
            <consortium name="DOE Joint Genome Institute"/>
            <person name="Mondo S.J."/>
            <person name="Dannebaum R.O."/>
            <person name="Kuo R.C."/>
            <person name="Labutti K."/>
            <person name="Haridas S."/>
            <person name="Kuo A."/>
            <person name="Salamov A."/>
            <person name="Ahrendt S.R."/>
            <person name="Lipzen A."/>
            <person name="Sullivan W."/>
            <person name="Andreopoulos W.B."/>
            <person name="Clum A."/>
            <person name="Lindquist E."/>
            <person name="Daum C."/>
            <person name="Ramamoorthy G.K."/>
            <person name="Gryganskyi A."/>
            <person name="Culley D."/>
            <person name="Magnuson J.K."/>
            <person name="James T.Y."/>
            <person name="O'Malley M.A."/>
            <person name="Stajich J.E."/>
            <person name="Spatafora J.W."/>
            <person name="Visel A."/>
            <person name="Grigoriev I.V."/>
        </authorList>
    </citation>
    <scope>NUCLEOTIDE SEQUENCE [LARGE SCALE GENOMIC DNA]</scope>
    <source>
        <strain evidence="8 9">S4</strain>
    </source>
</reference>
<dbReference type="GO" id="GO:0016853">
    <property type="term" value="F:isomerase activity"/>
    <property type="evidence" value="ECO:0007669"/>
    <property type="project" value="UniProtKB-KW"/>
</dbReference>
<keyword evidence="6" id="KW-0413">Isomerase</keyword>
<keyword evidence="9" id="KW-1185">Reference proteome</keyword>
<dbReference type="CDD" id="cd05239">
    <property type="entry name" value="GDP_FS_SDR_e"/>
    <property type="match status" value="1"/>
</dbReference>
<evidence type="ECO:0000256" key="2">
    <source>
        <dbReference type="ARBA" id="ARBA00005959"/>
    </source>
</evidence>